<dbReference type="KEGG" id="ipu:108267226"/>
<evidence type="ECO:0000256" key="2">
    <source>
        <dbReference type="ARBA" id="ARBA00022692"/>
    </source>
</evidence>
<protein>
    <submittedName>
        <fullName evidence="11">Uncharacterized LOC108267226 precursor</fullName>
    </submittedName>
</protein>
<name>A0A9F2P1Q5_ICTPU</name>
<evidence type="ECO:0000256" key="7">
    <source>
        <dbReference type="SAM" id="Phobius"/>
    </source>
</evidence>
<keyword evidence="4 7" id="KW-0472">Membrane</keyword>
<keyword evidence="3 7" id="KW-1133">Transmembrane helix</keyword>
<dbReference type="PROSITE" id="PS50835">
    <property type="entry name" value="IG_LIKE"/>
    <property type="match status" value="2"/>
</dbReference>
<reference evidence="10" key="4">
    <citation type="journal article" date="2016" name="Nat. Commun.">
        <title>The channel catfish genome sequence provides insights into the evolution of scale formation in teleosts.</title>
        <authorList>
            <person name="Liu Z."/>
            <person name="Liu S."/>
            <person name="Yao J."/>
            <person name="Bao L."/>
            <person name="Zhang J."/>
            <person name="Li Y."/>
            <person name="Jiang C."/>
            <person name="Sun L."/>
            <person name="Wang R."/>
            <person name="Zhang Y."/>
            <person name="Zhou T."/>
            <person name="Zeng Q."/>
            <person name="Fu Q."/>
            <person name="Gao S."/>
            <person name="Li N."/>
            <person name="Koren S."/>
            <person name="Jiang Y."/>
            <person name="Zimin A."/>
            <person name="Xu P."/>
            <person name="Phillippy A.M."/>
            <person name="Geng X."/>
            <person name="Song L."/>
            <person name="Sun F."/>
            <person name="Li C."/>
            <person name="Wang X."/>
            <person name="Chen A."/>
            <person name="Jin Y."/>
            <person name="Yuan Z."/>
            <person name="Yang Y."/>
            <person name="Tan S."/>
            <person name="Peatman E."/>
            <person name="Lu J."/>
            <person name="Qin Z."/>
            <person name="Dunham R."/>
            <person name="Li Z."/>
            <person name="Sonstegard T."/>
            <person name="Feng J."/>
            <person name="Danzmann R.G."/>
            <person name="Schroeder S."/>
            <person name="Scheffler B."/>
            <person name="Duke M.V."/>
            <person name="Ballard L."/>
            <person name="Kucuktas H."/>
            <person name="Kaltenboeck L."/>
            <person name="Liu H."/>
            <person name="Armbruster J."/>
            <person name="Xie Y."/>
            <person name="Kirby M.L."/>
            <person name="Tian Y."/>
            <person name="Flanagan M.E."/>
            <person name="Mu W."/>
            <person name="Waldbieser G.C."/>
        </authorList>
    </citation>
    <scope>NUCLEOTIDE SEQUENCE [LARGE SCALE GENOMIC DNA]</scope>
    <source>
        <strain evidence="10">SDA103</strain>
    </source>
</reference>
<dbReference type="Proteomes" id="UP000221080">
    <property type="component" value="Chromosome 7"/>
</dbReference>
<keyword evidence="10" id="KW-1185">Reference proteome</keyword>
<dbReference type="PANTHER" id="PTHR19256:SF65">
    <property type="entry name" value="T CELL RECEPTOR GAMMA CONSTANT 1-RELATED"/>
    <property type="match status" value="1"/>
</dbReference>
<dbReference type="InterPro" id="IPR036179">
    <property type="entry name" value="Ig-like_dom_sf"/>
</dbReference>
<dbReference type="InterPro" id="IPR051117">
    <property type="entry name" value="TRG_var/const_region"/>
</dbReference>
<dbReference type="Gene3D" id="2.60.40.10">
    <property type="entry name" value="Immunoglobulins"/>
    <property type="match status" value="2"/>
</dbReference>
<evidence type="ECO:0000256" key="8">
    <source>
        <dbReference type="SAM" id="SignalP"/>
    </source>
</evidence>
<dbReference type="SUPFAM" id="SSF48726">
    <property type="entry name" value="Immunoglobulin"/>
    <property type="match status" value="2"/>
</dbReference>
<reference evidence="11" key="5">
    <citation type="submission" date="2025-08" db="UniProtKB">
        <authorList>
            <consortium name="RefSeq"/>
        </authorList>
    </citation>
    <scope>IDENTIFICATION</scope>
</reference>
<evidence type="ECO:0000313" key="10">
    <source>
        <dbReference type="Proteomes" id="UP000221080"/>
    </source>
</evidence>
<reference evidence="11" key="1">
    <citation type="journal article" date="2003" name="Dev. Comp. Immunol.">
        <title>Channel catfish NK-like cells are armed with IgM via a putative FcmicroR.</title>
        <authorList>
            <person name="Shen L."/>
            <person name="Stuge T.B."/>
            <person name="Evenhuis J.P."/>
            <person name="Bengten E."/>
            <person name="Wilson M."/>
            <person name="Chinchar V.G."/>
            <person name="Clem L.W."/>
            <person name="Miller N.W."/>
        </authorList>
    </citation>
    <scope>NUCLEOTIDE SEQUENCE</scope>
</reference>
<dbReference type="InterPro" id="IPR007110">
    <property type="entry name" value="Ig-like_dom"/>
</dbReference>
<dbReference type="GeneID" id="108267226"/>
<feature type="domain" description="Ig-like" evidence="9">
    <location>
        <begin position="33"/>
        <end position="112"/>
    </location>
</feature>
<evidence type="ECO:0000256" key="6">
    <source>
        <dbReference type="ARBA" id="ARBA00023319"/>
    </source>
</evidence>
<dbReference type="InterPro" id="IPR003599">
    <property type="entry name" value="Ig_sub"/>
</dbReference>
<dbReference type="GO" id="GO:0016020">
    <property type="term" value="C:membrane"/>
    <property type="evidence" value="ECO:0007669"/>
    <property type="project" value="UniProtKB-SubCell"/>
</dbReference>
<feature type="chain" id="PRO_5038206360" evidence="8 11">
    <location>
        <begin position="20"/>
        <end position="319"/>
    </location>
</feature>
<feature type="domain" description="Ig-like" evidence="9">
    <location>
        <begin position="146"/>
        <end position="243"/>
    </location>
</feature>
<dbReference type="OrthoDB" id="8924181at2759"/>
<dbReference type="InterPro" id="IPR003597">
    <property type="entry name" value="Ig_C1-set"/>
</dbReference>
<keyword evidence="6" id="KW-0393">Immunoglobulin domain</keyword>
<keyword evidence="8 11" id="KW-0732">Signal</keyword>
<reference evidence="11" key="3">
    <citation type="journal article" date="2014" name="Immunogenetics">
        <title>Identification and characterization of TCRgamma and TCRdelta chains in channel catfish, Ictalurus punctatus.</title>
        <authorList>
            <person name="Moulana M."/>
            <person name="Taylor E.B."/>
            <person name="Edholm E.S."/>
            <person name="Quiniou S.M."/>
            <person name="Wilson M."/>
            <person name="Bengten E."/>
        </authorList>
    </citation>
    <scope>NUCLEOTIDE SEQUENCE</scope>
</reference>
<sequence length="319" mass="36258" precursor="true">MFIAIYAVLFSLLTEAVLGVTLEQKDLSMTKEEGKSVYISCKVTGLATTYVHWYQQKDGEALTRILYVSSGSKPVHDTTHPVAKDFDVRLQADKFDLKIANLKKSHSAVYYCASWESDRTGYSYKVFGSGTRLFVTDPVKERVKEPQVYVYPVSTPEKGEKSFLLCHARGMFPDLVRFTWQAKDQGGKNVDLRGDERLEQRDEVPEVRITSMLIVGKDKAKNNNFICTVKHDSSVKDKELPIPREEDTSKSNAGVLNTCPTQKAEEAEEVEEEIMNFGVFEHSRSLYLFSVTYVLLLVKNVLYFCTVFVLLFKRNPAKI</sequence>
<dbReference type="CDD" id="cd04982">
    <property type="entry name" value="IgV_TCR_gamma"/>
    <property type="match status" value="1"/>
</dbReference>
<evidence type="ECO:0000259" key="9">
    <source>
        <dbReference type="PROSITE" id="PS50835"/>
    </source>
</evidence>
<dbReference type="InterPro" id="IPR013783">
    <property type="entry name" value="Ig-like_fold"/>
</dbReference>
<keyword evidence="5" id="KW-0675">Receptor</keyword>
<organism evidence="10 11">
    <name type="scientific">Ictalurus punctatus</name>
    <name type="common">Channel catfish</name>
    <name type="synonym">Silurus punctatus</name>
    <dbReference type="NCBI Taxonomy" id="7998"/>
    <lineage>
        <taxon>Eukaryota</taxon>
        <taxon>Metazoa</taxon>
        <taxon>Chordata</taxon>
        <taxon>Craniata</taxon>
        <taxon>Vertebrata</taxon>
        <taxon>Euteleostomi</taxon>
        <taxon>Actinopterygii</taxon>
        <taxon>Neopterygii</taxon>
        <taxon>Teleostei</taxon>
        <taxon>Ostariophysi</taxon>
        <taxon>Siluriformes</taxon>
        <taxon>Ictaluridae</taxon>
        <taxon>Ictalurus</taxon>
    </lineage>
</organism>
<dbReference type="SMART" id="SM00409">
    <property type="entry name" value="IG"/>
    <property type="match status" value="1"/>
</dbReference>
<comment type="subcellular location">
    <subcellularLocation>
        <location evidence="1">Membrane</location>
    </subcellularLocation>
</comment>
<feature type="signal peptide" evidence="8 11">
    <location>
        <begin position="1"/>
        <end position="19"/>
    </location>
</feature>
<evidence type="ECO:0000313" key="11">
    <source>
        <dbReference type="RefSeq" id="NP_001316197.1"/>
    </source>
</evidence>
<dbReference type="Pfam" id="PF07654">
    <property type="entry name" value="C1-set"/>
    <property type="match status" value="1"/>
</dbReference>
<accession>A0A9F2P1Q5</accession>
<reference evidence="11" key="2">
    <citation type="journal article" date="2012" name="BMC Genomics">
        <title>Efficient assembly and annotation of the transcriptome of catfish by RNA-Seq analysis of a doubled haploid homozygote.</title>
        <authorList>
            <person name="Liu S."/>
            <person name="Zhang Y."/>
            <person name="Zhou Z."/>
            <person name="Waldbieser G."/>
            <person name="Sun F."/>
            <person name="Lu J."/>
            <person name="Zhang J."/>
            <person name="Jiang Y."/>
            <person name="Zhang H."/>
            <person name="Wang X."/>
            <person name="Rajendran K.V."/>
            <person name="Khoo L."/>
            <person name="Kucuktas H."/>
            <person name="Peatman E."/>
            <person name="Liu Z."/>
        </authorList>
    </citation>
    <scope>NUCLEOTIDE SEQUENCE</scope>
</reference>
<keyword evidence="2 7" id="KW-0812">Transmembrane</keyword>
<gene>
    <name evidence="11" type="primary">LOC108267226</name>
</gene>
<evidence type="ECO:0000256" key="4">
    <source>
        <dbReference type="ARBA" id="ARBA00023136"/>
    </source>
</evidence>
<dbReference type="PANTHER" id="PTHR19256">
    <property type="entry name" value="T-CELL RECEPTOR GAMMA CHAIN"/>
    <property type="match status" value="1"/>
</dbReference>
<dbReference type="InterPro" id="IPR013106">
    <property type="entry name" value="Ig_V-set"/>
</dbReference>
<evidence type="ECO:0000256" key="3">
    <source>
        <dbReference type="ARBA" id="ARBA00022989"/>
    </source>
</evidence>
<evidence type="ECO:0000256" key="5">
    <source>
        <dbReference type="ARBA" id="ARBA00023170"/>
    </source>
</evidence>
<evidence type="ECO:0000256" key="1">
    <source>
        <dbReference type="ARBA" id="ARBA00004370"/>
    </source>
</evidence>
<dbReference type="AlphaFoldDB" id="A0A9F2P1Q5"/>
<dbReference type="Pfam" id="PF07686">
    <property type="entry name" value="V-set"/>
    <property type="match status" value="1"/>
</dbReference>
<feature type="transmembrane region" description="Helical" evidence="7">
    <location>
        <begin position="286"/>
        <end position="312"/>
    </location>
</feature>
<dbReference type="SMART" id="SM00406">
    <property type="entry name" value="IGv"/>
    <property type="match status" value="1"/>
</dbReference>
<dbReference type="RefSeq" id="NP_001316197.1">
    <property type="nucleotide sequence ID" value="NM_001329268.1"/>
</dbReference>
<proteinExistence type="predicted"/>